<keyword evidence="4 7" id="KW-0067">ATP-binding</keyword>
<keyword evidence="2 7" id="KW-0479">Metal-binding</keyword>
<dbReference type="InterPro" id="IPR004364">
    <property type="entry name" value="Aa-tRNA-synt_II"/>
</dbReference>
<dbReference type="InterPro" id="IPR018149">
    <property type="entry name" value="Lys-tRNA-synth_II_C"/>
</dbReference>
<dbReference type="CDD" id="cd04322">
    <property type="entry name" value="LysRS_N"/>
    <property type="match status" value="1"/>
</dbReference>
<keyword evidence="7" id="KW-0963">Cytoplasm</keyword>
<feature type="binding site" evidence="7">
    <location>
        <position position="404"/>
    </location>
    <ligand>
        <name>Mg(2+)</name>
        <dbReference type="ChEBI" id="CHEBI:18420"/>
        <label>2</label>
    </ligand>
</feature>
<accession>A0A2G9YV02</accession>
<dbReference type="AlphaFoldDB" id="A0A2G9YV02"/>
<dbReference type="GO" id="GO:0005829">
    <property type="term" value="C:cytosol"/>
    <property type="evidence" value="ECO:0007669"/>
    <property type="project" value="TreeGrafter"/>
</dbReference>
<dbReference type="GO" id="GO:0005524">
    <property type="term" value="F:ATP binding"/>
    <property type="evidence" value="ECO:0007669"/>
    <property type="project" value="UniProtKB-UniRule"/>
</dbReference>
<evidence type="ECO:0000313" key="10">
    <source>
        <dbReference type="EMBL" id="PIP23068.1"/>
    </source>
</evidence>
<evidence type="ECO:0000313" key="11">
    <source>
        <dbReference type="Proteomes" id="UP000229976"/>
    </source>
</evidence>
<dbReference type="InterPro" id="IPR044136">
    <property type="entry name" value="Lys-tRNA-ligase_II_N"/>
</dbReference>
<dbReference type="SUPFAM" id="SSF55681">
    <property type="entry name" value="Class II aaRS and biotin synthetases"/>
    <property type="match status" value="1"/>
</dbReference>
<dbReference type="SUPFAM" id="SSF50249">
    <property type="entry name" value="Nucleic acid-binding proteins"/>
    <property type="match status" value="1"/>
</dbReference>
<comment type="caution">
    <text evidence="7">Lacks conserved residue(s) required for the propagation of feature annotation.</text>
</comment>
<dbReference type="GO" id="GO:0006430">
    <property type="term" value="P:lysyl-tRNA aminoacylation"/>
    <property type="evidence" value="ECO:0007669"/>
    <property type="project" value="UniProtKB-UniRule"/>
</dbReference>
<comment type="subcellular location">
    <subcellularLocation>
        <location evidence="7">Cytoplasm</location>
    </subcellularLocation>
</comment>
<dbReference type="InterPro" id="IPR006195">
    <property type="entry name" value="aa-tRNA-synth_II"/>
</dbReference>
<evidence type="ECO:0000256" key="7">
    <source>
        <dbReference type="HAMAP-Rule" id="MF_00252"/>
    </source>
</evidence>
<dbReference type="EC" id="6.1.1.6" evidence="7"/>
<evidence type="ECO:0000256" key="3">
    <source>
        <dbReference type="ARBA" id="ARBA00022741"/>
    </source>
</evidence>
<dbReference type="InterPro" id="IPR012340">
    <property type="entry name" value="NA-bd_OB-fold"/>
</dbReference>
<dbReference type="PROSITE" id="PS50862">
    <property type="entry name" value="AA_TRNA_LIGASE_II"/>
    <property type="match status" value="1"/>
</dbReference>
<name>A0A2G9YV02_9BACT</name>
<feature type="domain" description="Aminoacyl-transfer RNA synthetases class-II family profile" evidence="9">
    <location>
        <begin position="169"/>
        <end position="485"/>
    </location>
</feature>
<evidence type="ECO:0000256" key="1">
    <source>
        <dbReference type="ARBA" id="ARBA00022598"/>
    </source>
</evidence>
<dbReference type="NCBIfam" id="TIGR00499">
    <property type="entry name" value="lysS_bact"/>
    <property type="match status" value="1"/>
</dbReference>
<dbReference type="Pfam" id="PF01336">
    <property type="entry name" value="tRNA_anti-codon"/>
    <property type="match status" value="1"/>
</dbReference>
<dbReference type="GO" id="GO:0000049">
    <property type="term" value="F:tRNA binding"/>
    <property type="evidence" value="ECO:0007669"/>
    <property type="project" value="TreeGrafter"/>
</dbReference>
<protein>
    <recommendedName>
        <fullName evidence="7">Lysine--tRNA ligase</fullName>
        <ecNumber evidence="7">6.1.1.6</ecNumber>
    </recommendedName>
    <alternativeName>
        <fullName evidence="7">Lysyl-tRNA synthetase</fullName>
        <shortName evidence="7">LysRS</shortName>
    </alternativeName>
</protein>
<evidence type="ECO:0000256" key="4">
    <source>
        <dbReference type="ARBA" id="ARBA00022840"/>
    </source>
</evidence>
<dbReference type="HAMAP" id="MF_00252">
    <property type="entry name" value="Lys_tRNA_synth_class2"/>
    <property type="match status" value="1"/>
</dbReference>
<dbReference type="Gene3D" id="3.30.930.10">
    <property type="entry name" value="Bira Bifunctional Protein, Domain 2"/>
    <property type="match status" value="1"/>
</dbReference>
<keyword evidence="1 7" id="KW-0436">Ligase</keyword>
<evidence type="ECO:0000256" key="2">
    <source>
        <dbReference type="ARBA" id="ARBA00022723"/>
    </source>
</evidence>
<dbReference type="PRINTS" id="PR00982">
    <property type="entry name" value="TRNASYNTHLYS"/>
</dbReference>
<comment type="subunit">
    <text evidence="7">Homodimer.</text>
</comment>
<dbReference type="Proteomes" id="UP000229976">
    <property type="component" value="Unassembled WGS sequence"/>
</dbReference>
<comment type="catalytic activity">
    <reaction evidence="6 7 8">
        <text>tRNA(Lys) + L-lysine + ATP = L-lysyl-tRNA(Lys) + AMP + diphosphate</text>
        <dbReference type="Rhea" id="RHEA:20792"/>
        <dbReference type="Rhea" id="RHEA-COMP:9696"/>
        <dbReference type="Rhea" id="RHEA-COMP:9697"/>
        <dbReference type="ChEBI" id="CHEBI:30616"/>
        <dbReference type="ChEBI" id="CHEBI:32551"/>
        <dbReference type="ChEBI" id="CHEBI:33019"/>
        <dbReference type="ChEBI" id="CHEBI:78442"/>
        <dbReference type="ChEBI" id="CHEBI:78529"/>
        <dbReference type="ChEBI" id="CHEBI:456215"/>
        <dbReference type="EC" id="6.1.1.6"/>
    </reaction>
</comment>
<dbReference type="InterPro" id="IPR002313">
    <property type="entry name" value="Lys-tRNA-ligase_II"/>
</dbReference>
<evidence type="ECO:0000256" key="8">
    <source>
        <dbReference type="RuleBase" id="RU000336"/>
    </source>
</evidence>
<keyword evidence="7" id="KW-0648">Protein biosynthesis</keyword>
<feature type="binding site" evidence="7">
    <location>
        <position position="404"/>
    </location>
    <ligand>
        <name>Mg(2+)</name>
        <dbReference type="ChEBI" id="CHEBI:18420"/>
        <label>1</label>
    </ligand>
</feature>
<sequence>MANVDELKEVRLKKLMALENAGISAYPNKTKRTHTCQQALDDFTEIVKSKKEIILVGRIKSLREHGGLCFADIEDGTGKIQVFLRKDRLGEKLYAFFLESFDIGDFIEIKGTLFITKRGEKTIEAADFKMLAKSLLPLPEKWRGLQDAEERYRKRYLDIIFNKEVKEKFELRAKIIREMRNFLEKQGFLEVETPVLQPIYGGASAKPFKTRHNALGMDFYLRISPELYLKRLLVAGFEKIYELGKCFRNEGMDRSHNPDFTMLEFYWAYSDCKDLMKFTEEFLSATVKKVFGKLEIEYESEKINFKTPWERIEYKDIFRKEFGIDYETVNRDSLAKEAEKHNIEIKKAMTKAEIADEMFKICRTRIKGPAFIINYPKGFFPLCKASEKNPEILESFQLIIAGFEIVKAFSELNNPIEQRKRFEEQENLFKEGMEEAQRIDEDFLEAMEHGMPPASGWGIGVDRFVSILTNSHSLKEAILFPAMRPKS</sequence>
<keyword evidence="7 8" id="KW-0460">Magnesium</keyword>
<dbReference type="GO" id="GO:0004824">
    <property type="term" value="F:lysine-tRNA ligase activity"/>
    <property type="evidence" value="ECO:0007669"/>
    <property type="project" value="UniProtKB-UniRule"/>
</dbReference>
<comment type="caution">
    <text evidence="10">The sequence shown here is derived from an EMBL/GenBank/DDBJ whole genome shotgun (WGS) entry which is preliminary data.</text>
</comment>
<gene>
    <name evidence="7 10" type="primary">lysS</name>
    <name evidence="10" type="ORF">COX37_00695</name>
</gene>
<proteinExistence type="inferred from homology"/>
<organism evidence="10 11">
    <name type="scientific">Candidatus Nealsonbacteria bacterium CG23_combo_of_CG06-09_8_20_14_all_39_17</name>
    <dbReference type="NCBI Taxonomy" id="1974722"/>
    <lineage>
        <taxon>Bacteria</taxon>
        <taxon>Candidatus Nealsoniibacteriota</taxon>
    </lineage>
</organism>
<dbReference type="EMBL" id="PCRO01000009">
    <property type="protein sequence ID" value="PIP23068.1"/>
    <property type="molecule type" value="Genomic_DNA"/>
</dbReference>
<dbReference type="NCBIfam" id="NF001756">
    <property type="entry name" value="PRK00484.1"/>
    <property type="match status" value="1"/>
</dbReference>
<dbReference type="InterPro" id="IPR004365">
    <property type="entry name" value="NA-bd_OB_tRNA"/>
</dbReference>
<dbReference type="Gene3D" id="2.40.50.140">
    <property type="entry name" value="Nucleic acid-binding proteins"/>
    <property type="match status" value="1"/>
</dbReference>
<evidence type="ECO:0000256" key="5">
    <source>
        <dbReference type="ARBA" id="ARBA00023146"/>
    </source>
</evidence>
<comment type="similarity">
    <text evidence="7">Belongs to the class-II aminoacyl-tRNA synthetase family.</text>
</comment>
<keyword evidence="3 7" id="KW-0547">Nucleotide-binding</keyword>
<dbReference type="InterPro" id="IPR045864">
    <property type="entry name" value="aa-tRNA-synth_II/BPL/LPL"/>
</dbReference>
<evidence type="ECO:0000259" key="9">
    <source>
        <dbReference type="PROSITE" id="PS50862"/>
    </source>
</evidence>
<keyword evidence="5 7" id="KW-0030">Aminoacyl-tRNA synthetase</keyword>
<dbReference type="PANTHER" id="PTHR42918:SF15">
    <property type="entry name" value="LYSINE--TRNA LIGASE, CHLOROPLASTIC_MITOCHONDRIAL"/>
    <property type="match status" value="1"/>
</dbReference>
<reference evidence="10 11" key="1">
    <citation type="submission" date="2017-09" db="EMBL/GenBank/DDBJ databases">
        <title>Depth-based differentiation of microbial function through sediment-hosted aquifers and enrichment of novel symbionts in the deep terrestrial subsurface.</title>
        <authorList>
            <person name="Probst A.J."/>
            <person name="Ladd B."/>
            <person name="Jarett J.K."/>
            <person name="Geller-Mcgrath D.E."/>
            <person name="Sieber C.M."/>
            <person name="Emerson J.B."/>
            <person name="Anantharaman K."/>
            <person name="Thomas B.C."/>
            <person name="Malmstrom R."/>
            <person name="Stieglmeier M."/>
            <person name="Klingl A."/>
            <person name="Woyke T."/>
            <person name="Ryan C.M."/>
            <person name="Banfield J.F."/>
        </authorList>
    </citation>
    <scope>NUCLEOTIDE SEQUENCE [LARGE SCALE GENOMIC DNA]</scope>
    <source>
        <strain evidence="10">CG23_combo_of_CG06-09_8_20_14_all_39_17</strain>
    </source>
</reference>
<evidence type="ECO:0000256" key="6">
    <source>
        <dbReference type="ARBA" id="ARBA00048573"/>
    </source>
</evidence>
<dbReference type="GO" id="GO:0000287">
    <property type="term" value="F:magnesium ion binding"/>
    <property type="evidence" value="ECO:0007669"/>
    <property type="project" value="UniProtKB-UniRule"/>
</dbReference>
<dbReference type="Pfam" id="PF00152">
    <property type="entry name" value="tRNA-synt_2"/>
    <property type="match status" value="1"/>
</dbReference>
<comment type="cofactor">
    <cofactor evidence="7 8">
        <name>Mg(2+)</name>
        <dbReference type="ChEBI" id="CHEBI:18420"/>
    </cofactor>
    <text evidence="7 8">Binds 3 Mg(2+) ions per subunit.</text>
</comment>
<dbReference type="PANTHER" id="PTHR42918">
    <property type="entry name" value="LYSYL-TRNA SYNTHETASE"/>
    <property type="match status" value="1"/>
</dbReference>